<evidence type="ECO:0000256" key="2">
    <source>
        <dbReference type="ARBA" id="ARBA00009142"/>
    </source>
</evidence>
<protein>
    <recommendedName>
        <fullName evidence="8">Probable membrane transporter protein</fullName>
    </recommendedName>
</protein>
<organism evidence="9 10">
    <name type="scientific">Pseudonocardia ammonioxydans</name>
    <dbReference type="NCBI Taxonomy" id="260086"/>
    <lineage>
        <taxon>Bacteria</taxon>
        <taxon>Bacillati</taxon>
        <taxon>Actinomycetota</taxon>
        <taxon>Actinomycetes</taxon>
        <taxon>Pseudonocardiales</taxon>
        <taxon>Pseudonocardiaceae</taxon>
        <taxon>Pseudonocardia</taxon>
    </lineage>
</organism>
<keyword evidence="10" id="KW-1185">Reference proteome</keyword>
<dbReference type="AlphaFoldDB" id="A0A1I4U1Q4"/>
<comment type="similarity">
    <text evidence="2 8">Belongs to the 4-toluene sulfonate uptake permease (TSUP) (TC 2.A.102) family.</text>
</comment>
<evidence type="ECO:0000256" key="1">
    <source>
        <dbReference type="ARBA" id="ARBA00004651"/>
    </source>
</evidence>
<feature type="transmembrane region" description="Helical" evidence="8">
    <location>
        <begin position="80"/>
        <end position="97"/>
    </location>
</feature>
<dbReference type="Pfam" id="PF01925">
    <property type="entry name" value="TauE"/>
    <property type="match status" value="1"/>
</dbReference>
<keyword evidence="6 8" id="KW-1133">Transmembrane helix</keyword>
<evidence type="ECO:0000256" key="4">
    <source>
        <dbReference type="ARBA" id="ARBA00022475"/>
    </source>
</evidence>
<reference evidence="9 10" key="1">
    <citation type="submission" date="2016-10" db="EMBL/GenBank/DDBJ databases">
        <authorList>
            <person name="de Groot N.N."/>
        </authorList>
    </citation>
    <scope>NUCLEOTIDE SEQUENCE [LARGE SCALE GENOMIC DNA]</scope>
    <source>
        <strain evidence="9 10">CGMCC 4.1877</strain>
    </source>
</reference>
<accession>A0A1I4U1Q4</accession>
<evidence type="ECO:0000256" key="6">
    <source>
        <dbReference type="ARBA" id="ARBA00022989"/>
    </source>
</evidence>
<dbReference type="GO" id="GO:0005886">
    <property type="term" value="C:plasma membrane"/>
    <property type="evidence" value="ECO:0007669"/>
    <property type="project" value="UniProtKB-SubCell"/>
</dbReference>
<dbReference type="PANTHER" id="PTHR30269">
    <property type="entry name" value="TRANSMEMBRANE PROTEIN YFCA"/>
    <property type="match status" value="1"/>
</dbReference>
<evidence type="ECO:0000256" key="8">
    <source>
        <dbReference type="RuleBase" id="RU363041"/>
    </source>
</evidence>
<evidence type="ECO:0000256" key="7">
    <source>
        <dbReference type="ARBA" id="ARBA00023136"/>
    </source>
</evidence>
<evidence type="ECO:0000256" key="3">
    <source>
        <dbReference type="ARBA" id="ARBA00022448"/>
    </source>
</evidence>
<feature type="transmembrane region" description="Helical" evidence="8">
    <location>
        <begin position="36"/>
        <end position="59"/>
    </location>
</feature>
<dbReference type="InterPro" id="IPR052017">
    <property type="entry name" value="TSUP"/>
</dbReference>
<gene>
    <name evidence="9" type="ORF">SAMN05216207_1003138</name>
</gene>
<dbReference type="Proteomes" id="UP000199614">
    <property type="component" value="Unassembled WGS sequence"/>
</dbReference>
<sequence length="248" mass="24515">MRPVTATGAALLFAAGVAAGLIGSVAGLASLFSYPALLAVGLPATTANVTNTVCMLFLGAGSVSGSRPELRGAGHQVRRWVLPALLGGATGAGLLLVTPEGGFERIVPFLVAAASVLLLVPPRPAATRRPGAGVALGVFGIAIYGGYFGAAAGVLMLALLAALPGATLLRANALKNVLTWAANAIAAVGFAVLGDVAWAAVPALALGLLLGGRLGPAVARRLPGRALRVAIALAGIGLAVHLFVDAWM</sequence>
<dbReference type="PANTHER" id="PTHR30269:SF0">
    <property type="entry name" value="MEMBRANE TRANSPORTER PROTEIN YFCA-RELATED"/>
    <property type="match status" value="1"/>
</dbReference>
<feature type="transmembrane region" description="Helical" evidence="8">
    <location>
        <begin position="180"/>
        <end position="205"/>
    </location>
</feature>
<dbReference type="STRING" id="260086.SAMN05216207_1003138"/>
<dbReference type="EMBL" id="FOUY01000003">
    <property type="protein sequence ID" value="SFM82855.1"/>
    <property type="molecule type" value="Genomic_DNA"/>
</dbReference>
<evidence type="ECO:0000313" key="10">
    <source>
        <dbReference type="Proteomes" id="UP000199614"/>
    </source>
</evidence>
<proteinExistence type="inferred from homology"/>
<evidence type="ECO:0000313" key="9">
    <source>
        <dbReference type="EMBL" id="SFM82855.1"/>
    </source>
</evidence>
<feature type="transmembrane region" description="Helical" evidence="8">
    <location>
        <begin position="226"/>
        <end position="244"/>
    </location>
</feature>
<keyword evidence="3" id="KW-0813">Transport</keyword>
<evidence type="ECO:0000256" key="5">
    <source>
        <dbReference type="ARBA" id="ARBA00022692"/>
    </source>
</evidence>
<keyword evidence="4 8" id="KW-1003">Cell membrane</keyword>
<keyword evidence="5 8" id="KW-0812">Transmembrane</keyword>
<dbReference type="InterPro" id="IPR002781">
    <property type="entry name" value="TM_pro_TauE-like"/>
</dbReference>
<keyword evidence="7 8" id="KW-0472">Membrane</keyword>
<feature type="transmembrane region" description="Helical" evidence="8">
    <location>
        <begin position="132"/>
        <end position="160"/>
    </location>
</feature>
<name>A0A1I4U1Q4_PSUAM</name>
<comment type="subcellular location">
    <subcellularLocation>
        <location evidence="1 8">Cell membrane</location>
        <topology evidence="1 8">Multi-pass membrane protein</topology>
    </subcellularLocation>
</comment>